<comment type="subcellular location">
    <subcellularLocation>
        <location evidence="1">Membrane</location>
        <topology evidence="1">Multi-pass membrane protein</topology>
    </subcellularLocation>
</comment>
<keyword evidence="4 10" id="KW-1133">Transmembrane helix</keyword>
<keyword evidence="7 9" id="KW-0675">Receptor</keyword>
<evidence type="ECO:0000256" key="1">
    <source>
        <dbReference type="ARBA" id="ARBA00004141"/>
    </source>
</evidence>
<comment type="similarity">
    <text evidence="2 9">Belongs to the G-protein coupled receptor 1 family.</text>
</comment>
<feature type="transmembrane region" description="Helical" evidence="10">
    <location>
        <begin position="20"/>
        <end position="48"/>
    </location>
</feature>
<protein>
    <submittedName>
        <fullName evidence="12">Short neuropeptide F receptor</fullName>
    </submittedName>
</protein>
<organism evidence="12">
    <name type="scientific">Solenopsis invicta</name>
    <name type="common">Red imported fire ant</name>
    <name type="synonym">Solenopsis wagneri</name>
    <dbReference type="NCBI Taxonomy" id="13686"/>
    <lineage>
        <taxon>Eukaryota</taxon>
        <taxon>Metazoa</taxon>
        <taxon>Ecdysozoa</taxon>
        <taxon>Arthropoda</taxon>
        <taxon>Hexapoda</taxon>
        <taxon>Insecta</taxon>
        <taxon>Pterygota</taxon>
        <taxon>Neoptera</taxon>
        <taxon>Endopterygota</taxon>
        <taxon>Hymenoptera</taxon>
        <taxon>Apocrita</taxon>
        <taxon>Aculeata</taxon>
        <taxon>Formicoidea</taxon>
        <taxon>Formicidae</taxon>
        <taxon>Myrmicinae</taxon>
        <taxon>Solenopsis</taxon>
    </lineage>
</organism>
<evidence type="ECO:0000256" key="9">
    <source>
        <dbReference type="RuleBase" id="RU000688"/>
    </source>
</evidence>
<keyword evidence="8 9" id="KW-0807">Transducer</keyword>
<evidence type="ECO:0000259" key="11">
    <source>
        <dbReference type="PROSITE" id="PS50262"/>
    </source>
</evidence>
<keyword evidence="6 10" id="KW-0472">Membrane</keyword>
<dbReference type="Gene3D" id="1.20.1070.10">
    <property type="entry name" value="Rhodopsin 7-helix transmembrane proteins"/>
    <property type="match status" value="1"/>
</dbReference>
<evidence type="ECO:0000256" key="6">
    <source>
        <dbReference type="ARBA" id="ARBA00023136"/>
    </source>
</evidence>
<dbReference type="AlphaFoldDB" id="Q1ANZ6"/>
<feature type="transmembrane region" description="Helical" evidence="10">
    <location>
        <begin position="139"/>
        <end position="160"/>
    </location>
</feature>
<dbReference type="InterPro" id="IPR017452">
    <property type="entry name" value="GPCR_Rhodpsn_7TM"/>
</dbReference>
<evidence type="ECO:0000256" key="10">
    <source>
        <dbReference type="SAM" id="Phobius"/>
    </source>
</evidence>
<dbReference type="GO" id="GO:0004983">
    <property type="term" value="F:neuropeptide Y receptor activity"/>
    <property type="evidence" value="ECO:0007669"/>
    <property type="project" value="InterPro"/>
</dbReference>
<dbReference type="CDD" id="cd15203">
    <property type="entry name" value="7tmA_NPYR-like"/>
    <property type="match status" value="1"/>
</dbReference>
<dbReference type="GO" id="GO:0043005">
    <property type="term" value="C:neuron projection"/>
    <property type="evidence" value="ECO:0007669"/>
    <property type="project" value="TreeGrafter"/>
</dbReference>
<dbReference type="EMBL" id="DQ026281">
    <property type="protein sequence ID" value="AAY88918.1"/>
    <property type="molecule type" value="mRNA"/>
</dbReference>
<dbReference type="PROSITE" id="PS50262">
    <property type="entry name" value="G_PROTEIN_RECEP_F1_2"/>
    <property type="match status" value="1"/>
</dbReference>
<feature type="transmembrane region" description="Helical" evidence="10">
    <location>
        <begin position="242"/>
        <end position="266"/>
    </location>
</feature>
<name>Q1ANZ6_SOLIN</name>
<dbReference type="PRINTS" id="PR01012">
    <property type="entry name" value="NRPEPTIDEYR"/>
</dbReference>
<evidence type="ECO:0000256" key="8">
    <source>
        <dbReference type="ARBA" id="ARBA00023224"/>
    </source>
</evidence>
<evidence type="ECO:0000256" key="2">
    <source>
        <dbReference type="ARBA" id="ARBA00010663"/>
    </source>
</evidence>
<dbReference type="GO" id="GO:0005886">
    <property type="term" value="C:plasma membrane"/>
    <property type="evidence" value="ECO:0007669"/>
    <property type="project" value="TreeGrafter"/>
</dbReference>
<feature type="transmembrane region" description="Helical" evidence="10">
    <location>
        <begin position="60"/>
        <end position="85"/>
    </location>
</feature>
<dbReference type="PANTHER" id="PTHR24235:SF29">
    <property type="entry name" value="GH23382P"/>
    <property type="match status" value="1"/>
</dbReference>
<dbReference type="SMART" id="SM01381">
    <property type="entry name" value="7TM_GPCR_Srsx"/>
    <property type="match status" value="1"/>
</dbReference>
<evidence type="ECO:0000313" key="12">
    <source>
        <dbReference type="EMBL" id="AAY88918.1"/>
    </source>
</evidence>
<dbReference type="GeneID" id="105195500"/>
<sequence>MERDDQTTVNNLPQDMMSNLAVQLVFYVIYSVIFFLGLFGNVLVIFVVGRNHRMQTVTNLFIANLALSDMLLCLLAVPFTPLYTFLGGWVFGKTLCHLVPYSQAVSVYISTLTLTSIAVDRFLVIIYPFQARMMIRTCLVIIMGIWLISLLITLPFGLYMRQIEDESHVFWCAENWPSESFRQIFSAFTSVMQYVVPFFVIAFCYICVSIKLNDRVRAKPGNKSNKREEEERERKRRTNRMLIAMVSVFGVCWLPLNIALIIADFYTTVYYDWPYFRFYFFISHCIAMSSTCYNPFLYAWLNENFRKEFQQILPCFLRSANGNIPRTNETCRGDKIDNGNNTMQETLLASTKAQNLDGCEMTMLERTTNAKNQLNQPSCSKDSDDTL</sequence>
<keyword evidence="5 9" id="KW-0297">G-protein coupled receptor</keyword>
<evidence type="ECO:0000256" key="3">
    <source>
        <dbReference type="ARBA" id="ARBA00022692"/>
    </source>
</evidence>
<evidence type="ECO:0000256" key="5">
    <source>
        <dbReference type="ARBA" id="ARBA00023040"/>
    </source>
</evidence>
<feature type="transmembrane region" description="Helical" evidence="10">
    <location>
        <begin position="184"/>
        <end position="208"/>
    </location>
</feature>
<dbReference type="FunFam" id="1.20.1070.10:FF:000291">
    <property type="entry name" value="Predicted protein"/>
    <property type="match status" value="1"/>
</dbReference>
<accession>Q1ANZ6</accession>
<evidence type="ECO:0000256" key="4">
    <source>
        <dbReference type="ARBA" id="ARBA00022989"/>
    </source>
</evidence>
<dbReference type="KEGG" id="soc:105195500"/>
<dbReference type="InterPro" id="IPR000276">
    <property type="entry name" value="GPCR_Rhodpsn"/>
</dbReference>
<dbReference type="PRINTS" id="PR00237">
    <property type="entry name" value="GPCRRHODOPSN"/>
</dbReference>
<feature type="transmembrane region" description="Helical" evidence="10">
    <location>
        <begin position="278"/>
        <end position="301"/>
    </location>
</feature>
<evidence type="ECO:0000256" key="7">
    <source>
        <dbReference type="ARBA" id="ARBA00023170"/>
    </source>
</evidence>
<dbReference type="Pfam" id="PF00001">
    <property type="entry name" value="7tm_1"/>
    <property type="match status" value="1"/>
</dbReference>
<dbReference type="InterPro" id="IPR000611">
    <property type="entry name" value="NPY_rcpt"/>
</dbReference>
<keyword evidence="3 9" id="KW-0812">Transmembrane</keyword>
<dbReference type="PROSITE" id="PS00237">
    <property type="entry name" value="G_PROTEIN_RECEP_F1_1"/>
    <property type="match status" value="1"/>
</dbReference>
<reference evidence="12" key="1">
    <citation type="submission" date="2005-05" db="EMBL/GenBank/DDBJ databases">
        <title>cDNA Cloning and Transcriptional Regulation of a Putative Short Neuropeptide F Receptor from the Red Imported Fire Ant, Solenopsis invicta Buren (Hymenoptera: Formicidae).</title>
        <authorList>
            <person name="Chen M.-E."/>
            <person name="Pietrantonio P.V."/>
        </authorList>
    </citation>
    <scope>NUCLEOTIDE SEQUENCE</scope>
</reference>
<dbReference type="SUPFAM" id="SSF81321">
    <property type="entry name" value="Family A G protein-coupled receptor-like"/>
    <property type="match status" value="1"/>
</dbReference>
<dbReference type="RefSeq" id="NP_001291540.1">
    <property type="nucleotide sequence ID" value="NM_001304611.1"/>
</dbReference>
<dbReference type="GO" id="GO:0042923">
    <property type="term" value="F:neuropeptide binding"/>
    <property type="evidence" value="ECO:0007669"/>
    <property type="project" value="TreeGrafter"/>
</dbReference>
<feature type="transmembrane region" description="Helical" evidence="10">
    <location>
        <begin position="105"/>
        <end position="127"/>
    </location>
</feature>
<feature type="domain" description="G-protein coupled receptors family 1 profile" evidence="11">
    <location>
        <begin position="40"/>
        <end position="298"/>
    </location>
</feature>
<dbReference type="OrthoDB" id="9046662at2759"/>
<dbReference type="PANTHER" id="PTHR24235">
    <property type="entry name" value="NEUROPEPTIDE Y RECEPTOR"/>
    <property type="match status" value="1"/>
</dbReference>
<keyword evidence="12" id="KW-0527">Neuropeptide</keyword>
<proteinExistence type="evidence at transcript level"/>